<keyword evidence="3" id="KW-0804">Transcription</keyword>
<keyword evidence="2" id="KW-0238">DNA-binding</keyword>
<keyword evidence="1" id="KW-0805">Transcription regulation</keyword>
<dbReference type="GO" id="GO:0008168">
    <property type="term" value="F:methyltransferase activity"/>
    <property type="evidence" value="ECO:0007669"/>
    <property type="project" value="UniProtKB-KW"/>
</dbReference>
<dbReference type="RefSeq" id="WP_254903728.1">
    <property type="nucleotide sequence ID" value="NZ_FWFU01000001.1"/>
</dbReference>
<evidence type="ECO:0000256" key="3">
    <source>
        <dbReference type="ARBA" id="ARBA00023163"/>
    </source>
</evidence>
<evidence type="ECO:0000256" key="4">
    <source>
        <dbReference type="SAM" id="MobiDB-lite"/>
    </source>
</evidence>
<dbReference type="EMBL" id="FWFU01000001">
    <property type="protein sequence ID" value="SLN26284.1"/>
    <property type="molecule type" value="Genomic_DNA"/>
</dbReference>
<proteinExistence type="predicted"/>
<evidence type="ECO:0000256" key="1">
    <source>
        <dbReference type="ARBA" id="ARBA00023015"/>
    </source>
</evidence>
<feature type="region of interest" description="Disordered" evidence="4">
    <location>
        <begin position="256"/>
        <end position="278"/>
    </location>
</feature>
<dbReference type="EC" id="2.1.1.-" evidence="6"/>
<dbReference type="GO" id="GO:0043565">
    <property type="term" value="F:sequence-specific DNA binding"/>
    <property type="evidence" value="ECO:0007669"/>
    <property type="project" value="InterPro"/>
</dbReference>
<evidence type="ECO:0000259" key="5">
    <source>
        <dbReference type="PROSITE" id="PS01124"/>
    </source>
</evidence>
<dbReference type="InterPro" id="IPR009057">
    <property type="entry name" value="Homeodomain-like_sf"/>
</dbReference>
<dbReference type="SUPFAM" id="SSF46689">
    <property type="entry name" value="Homeodomain-like"/>
    <property type="match status" value="1"/>
</dbReference>
<organism evidence="6 7">
    <name type="scientific">Roseovarius halotolerans</name>
    <dbReference type="NCBI Taxonomy" id="505353"/>
    <lineage>
        <taxon>Bacteria</taxon>
        <taxon>Pseudomonadati</taxon>
        <taxon>Pseudomonadota</taxon>
        <taxon>Alphaproteobacteria</taxon>
        <taxon>Rhodobacterales</taxon>
        <taxon>Roseobacteraceae</taxon>
        <taxon>Roseovarius</taxon>
    </lineage>
</organism>
<gene>
    <name evidence="6" type="primary">adaA_2</name>
    <name evidence="6" type="ORF">ROH8110_01209</name>
</gene>
<dbReference type="Pfam" id="PF12833">
    <property type="entry name" value="HTH_18"/>
    <property type="match status" value="1"/>
</dbReference>
<sequence>MQDYPRIMTLAQWAGPARWQSELPHSRETHAFVWVTRGQGRCLLEGLRRGVGVHNALVIPAGTLFATDLGKQGFGLVCTIPPVASVPMPDTAQQLRVRDSQAQAELATILETMQREDNTARHFHDEAMSAYAVLLGVWLRRTMIDAPSPPRPPASERLVRAYAALIERDFASGRPMADYAAALGVTPTHLTRTCRTVAGMSAAQLLTQRIVHAARGFLVQSDHPFKLIAAMLGFRSAAYFSRFVLHHTGFTPTQLRRDAEASAPKTAVAPATRMPGVG</sequence>
<evidence type="ECO:0000313" key="7">
    <source>
        <dbReference type="Proteomes" id="UP000193207"/>
    </source>
</evidence>
<keyword evidence="6" id="KW-0808">Transferase</keyword>
<dbReference type="PROSITE" id="PS01124">
    <property type="entry name" value="HTH_ARAC_FAMILY_2"/>
    <property type="match status" value="1"/>
</dbReference>
<dbReference type="AlphaFoldDB" id="A0A1X6YN57"/>
<name>A0A1X6YN57_9RHOB</name>
<evidence type="ECO:0000313" key="6">
    <source>
        <dbReference type="EMBL" id="SLN26284.1"/>
    </source>
</evidence>
<protein>
    <submittedName>
        <fullName evidence="6">Bifunctional transcriptional activator/DNA repair enzyme AdaA</fullName>
        <ecNumber evidence="6">2.1.1.-</ecNumber>
    </submittedName>
</protein>
<reference evidence="6 7" key="1">
    <citation type="submission" date="2017-03" db="EMBL/GenBank/DDBJ databases">
        <authorList>
            <person name="Afonso C.L."/>
            <person name="Miller P.J."/>
            <person name="Scott M.A."/>
            <person name="Spackman E."/>
            <person name="Goraichik I."/>
            <person name="Dimitrov K.M."/>
            <person name="Suarez D.L."/>
            <person name="Swayne D.E."/>
        </authorList>
    </citation>
    <scope>NUCLEOTIDE SEQUENCE [LARGE SCALE GENOMIC DNA]</scope>
    <source>
        <strain evidence="6 7">CECT 8110</strain>
    </source>
</reference>
<dbReference type="InterPro" id="IPR018060">
    <property type="entry name" value="HTH_AraC"/>
</dbReference>
<dbReference type="GO" id="GO:0032259">
    <property type="term" value="P:methylation"/>
    <property type="evidence" value="ECO:0007669"/>
    <property type="project" value="UniProtKB-KW"/>
</dbReference>
<dbReference type="PANTHER" id="PTHR43280:SF32">
    <property type="entry name" value="TRANSCRIPTIONAL REGULATORY PROTEIN"/>
    <property type="match status" value="1"/>
</dbReference>
<dbReference type="Proteomes" id="UP000193207">
    <property type="component" value="Unassembled WGS sequence"/>
</dbReference>
<dbReference type="SMART" id="SM00342">
    <property type="entry name" value="HTH_ARAC"/>
    <property type="match status" value="1"/>
</dbReference>
<keyword evidence="7" id="KW-1185">Reference proteome</keyword>
<dbReference type="GO" id="GO:0003700">
    <property type="term" value="F:DNA-binding transcription factor activity"/>
    <property type="evidence" value="ECO:0007669"/>
    <property type="project" value="InterPro"/>
</dbReference>
<keyword evidence="6" id="KW-0489">Methyltransferase</keyword>
<dbReference type="PANTHER" id="PTHR43280">
    <property type="entry name" value="ARAC-FAMILY TRANSCRIPTIONAL REGULATOR"/>
    <property type="match status" value="1"/>
</dbReference>
<feature type="domain" description="HTH araC/xylS-type" evidence="5">
    <location>
        <begin position="160"/>
        <end position="258"/>
    </location>
</feature>
<accession>A0A1X6YN57</accession>
<dbReference type="Gene3D" id="1.10.10.60">
    <property type="entry name" value="Homeodomain-like"/>
    <property type="match status" value="1"/>
</dbReference>
<evidence type="ECO:0000256" key="2">
    <source>
        <dbReference type="ARBA" id="ARBA00023125"/>
    </source>
</evidence>